<dbReference type="PANTHER" id="PTHR27006:SF616">
    <property type="entry name" value="CYSTEINE-RICH RECEPTOR-LIKE PROTEIN KINASE 10"/>
    <property type="match status" value="1"/>
</dbReference>
<reference evidence="2" key="1">
    <citation type="submission" date="2019-10" db="EMBL/GenBank/DDBJ databases">
        <authorList>
            <person name="Zhang R."/>
            <person name="Pan Y."/>
            <person name="Wang J."/>
            <person name="Ma R."/>
            <person name="Yu S."/>
        </authorList>
    </citation>
    <scope>NUCLEOTIDE SEQUENCE</scope>
    <source>
        <strain evidence="2">LA-IB0</strain>
        <tissue evidence="2">Leaf</tissue>
    </source>
</reference>
<gene>
    <name evidence="2" type="ORF">BUALT_Bualt11G0077700</name>
</gene>
<evidence type="ECO:0000313" key="3">
    <source>
        <dbReference type="Proteomes" id="UP000826271"/>
    </source>
</evidence>
<evidence type="ECO:0008006" key="4">
    <source>
        <dbReference type="Google" id="ProtNLM"/>
    </source>
</evidence>
<proteinExistence type="predicted"/>
<dbReference type="AlphaFoldDB" id="A0AAV6X470"/>
<dbReference type="EMBL" id="WHWC01000011">
    <property type="protein sequence ID" value="KAG8373943.1"/>
    <property type="molecule type" value="Genomic_DNA"/>
</dbReference>
<sequence length="105" mass="11648">MIDPVLRASSGFLQDMLRCIHIGLLCIQENDGDRPTMASVVLMLNSVSITLQAPSQPAFFVSNSFNEDTSILHNQNSRDLEFKESSETKSTPSSRNDASFTELPR</sequence>
<evidence type="ECO:0000256" key="1">
    <source>
        <dbReference type="SAM" id="MobiDB-lite"/>
    </source>
</evidence>
<protein>
    <recommendedName>
        <fullName evidence="4">S-locus receptor kinase C-terminal domain-containing protein</fullName>
    </recommendedName>
</protein>
<feature type="region of interest" description="Disordered" evidence="1">
    <location>
        <begin position="76"/>
        <end position="105"/>
    </location>
</feature>
<dbReference type="PANTHER" id="PTHR27006">
    <property type="entry name" value="PROMASTIGOTE SURFACE ANTIGEN PROTEIN PSA"/>
    <property type="match status" value="1"/>
</dbReference>
<dbReference type="Proteomes" id="UP000826271">
    <property type="component" value="Unassembled WGS sequence"/>
</dbReference>
<comment type="caution">
    <text evidence="2">The sequence shown here is derived from an EMBL/GenBank/DDBJ whole genome shotgun (WGS) entry which is preliminary data.</text>
</comment>
<feature type="compositionally biased region" description="Basic and acidic residues" evidence="1">
    <location>
        <begin position="76"/>
        <end position="87"/>
    </location>
</feature>
<accession>A0AAV6X470</accession>
<name>A0AAV6X470_9LAMI</name>
<organism evidence="2 3">
    <name type="scientific">Buddleja alternifolia</name>
    <dbReference type="NCBI Taxonomy" id="168488"/>
    <lineage>
        <taxon>Eukaryota</taxon>
        <taxon>Viridiplantae</taxon>
        <taxon>Streptophyta</taxon>
        <taxon>Embryophyta</taxon>
        <taxon>Tracheophyta</taxon>
        <taxon>Spermatophyta</taxon>
        <taxon>Magnoliopsida</taxon>
        <taxon>eudicotyledons</taxon>
        <taxon>Gunneridae</taxon>
        <taxon>Pentapetalae</taxon>
        <taxon>asterids</taxon>
        <taxon>lamiids</taxon>
        <taxon>Lamiales</taxon>
        <taxon>Scrophulariaceae</taxon>
        <taxon>Buddlejeae</taxon>
        <taxon>Buddleja</taxon>
    </lineage>
</organism>
<evidence type="ECO:0000313" key="2">
    <source>
        <dbReference type="EMBL" id="KAG8373943.1"/>
    </source>
</evidence>
<keyword evidence="3" id="KW-1185">Reference proteome</keyword>